<dbReference type="EMBL" id="WNTK01000006">
    <property type="protein sequence ID" value="KAG9482165.1"/>
    <property type="molecule type" value="Genomic_DNA"/>
</dbReference>
<dbReference type="Proteomes" id="UP000770717">
    <property type="component" value="Unassembled WGS sequence"/>
</dbReference>
<reference evidence="2" key="1">
    <citation type="thesis" date="2020" institute="ProQuest LLC" country="789 East Eisenhower Parkway, Ann Arbor, MI, USA">
        <title>Comparative Genomics and Chromosome Evolution.</title>
        <authorList>
            <person name="Mudd A.B."/>
        </authorList>
    </citation>
    <scope>NUCLEOTIDE SEQUENCE</scope>
    <source>
        <strain evidence="2">HN-11 Male</strain>
        <tissue evidence="2">Kidney and liver</tissue>
    </source>
</reference>
<evidence type="ECO:0000313" key="3">
    <source>
        <dbReference type="Proteomes" id="UP000770717"/>
    </source>
</evidence>
<name>A0A8J6K850_ELECQ</name>
<sequence length="110" mass="11762">MEAVSCPAHCRIHRVSRILPGTSVPASPLGTPGYRLAHDAQVSDISHASDDRRQSRLSRQWSARAGSARCVRGPLAQRSRAAPVRPLGVPGTACMKKISKTAQKGHKCGQ</sequence>
<organism evidence="2 3">
    <name type="scientific">Eleutherodactylus coqui</name>
    <name type="common">Puerto Rican coqui</name>
    <dbReference type="NCBI Taxonomy" id="57060"/>
    <lineage>
        <taxon>Eukaryota</taxon>
        <taxon>Metazoa</taxon>
        <taxon>Chordata</taxon>
        <taxon>Craniata</taxon>
        <taxon>Vertebrata</taxon>
        <taxon>Euteleostomi</taxon>
        <taxon>Amphibia</taxon>
        <taxon>Batrachia</taxon>
        <taxon>Anura</taxon>
        <taxon>Neobatrachia</taxon>
        <taxon>Hyloidea</taxon>
        <taxon>Eleutherodactylidae</taxon>
        <taxon>Eleutherodactylinae</taxon>
        <taxon>Eleutherodactylus</taxon>
        <taxon>Eleutherodactylus</taxon>
    </lineage>
</organism>
<accession>A0A8J6K850</accession>
<evidence type="ECO:0000313" key="2">
    <source>
        <dbReference type="EMBL" id="KAG9482165.1"/>
    </source>
</evidence>
<protein>
    <submittedName>
        <fullName evidence="2">Uncharacterized protein</fullName>
    </submittedName>
</protein>
<evidence type="ECO:0000256" key="1">
    <source>
        <dbReference type="SAM" id="MobiDB-lite"/>
    </source>
</evidence>
<comment type="caution">
    <text evidence="2">The sequence shown here is derived from an EMBL/GenBank/DDBJ whole genome shotgun (WGS) entry which is preliminary data.</text>
</comment>
<dbReference type="AlphaFoldDB" id="A0A8J6K850"/>
<keyword evidence="3" id="KW-1185">Reference proteome</keyword>
<proteinExistence type="predicted"/>
<feature type="region of interest" description="Disordered" evidence="1">
    <location>
        <begin position="44"/>
        <end position="63"/>
    </location>
</feature>
<gene>
    <name evidence="2" type="ORF">GDO78_011062</name>
</gene>